<dbReference type="GO" id="GO:0005912">
    <property type="term" value="C:adherens junction"/>
    <property type="evidence" value="ECO:0007669"/>
    <property type="project" value="TreeGrafter"/>
</dbReference>
<organism evidence="5 6">
    <name type="scientific">Heliornis fulica</name>
    <name type="common">sungrebe</name>
    <dbReference type="NCBI Taxonomy" id="54369"/>
    <lineage>
        <taxon>Eukaryota</taxon>
        <taxon>Metazoa</taxon>
        <taxon>Chordata</taxon>
        <taxon>Craniata</taxon>
        <taxon>Vertebrata</taxon>
        <taxon>Euteleostomi</taxon>
        <taxon>Archelosauria</taxon>
        <taxon>Archosauria</taxon>
        <taxon>Dinosauria</taxon>
        <taxon>Saurischia</taxon>
        <taxon>Theropoda</taxon>
        <taxon>Coelurosauria</taxon>
        <taxon>Aves</taxon>
        <taxon>Neognathae</taxon>
        <taxon>Neoaves</taxon>
        <taxon>Gruiformes</taxon>
        <taxon>Heliornithidae</taxon>
        <taxon>Heliornis</taxon>
    </lineage>
</organism>
<dbReference type="GO" id="GO:0005737">
    <property type="term" value="C:cytoplasm"/>
    <property type="evidence" value="ECO:0007669"/>
    <property type="project" value="UniProtKB-SubCell"/>
</dbReference>
<dbReference type="Gene3D" id="1.20.120.230">
    <property type="entry name" value="Alpha-catenin/vinculin-like"/>
    <property type="match status" value="3"/>
</dbReference>
<dbReference type="InterPro" id="IPR006077">
    <property type="entry name" value="Vinculin/catenin"/>
</dbReference>
<comment type="caution">
    <text evidence="5">The sequence shown here is derived from an EMBL/GenBank/DDBJ whole genome shotgun (WGS) entry which is preliminary data.</text>
</comment>
<dbReference type="SUPFAM" id="SSF47220">
    <property type="entry name" value="alpha-catenin/vinculin-like"/>
    <property type="match status" value="1"/>
</dbReference>
<dbReference type="OrthoDB" id="29742at2759"/>
<dbReference type="AlphaFoldDB" id="A0A7L2AM74"/>
<feature type="region of interest" description="Disordered" evidence="4">
    <location>
        <begin position="1013"/>
        <end position="1064"/>
    </location>
</feature>
<dbReference type="PANTHER" id="PTHR18914:SF30">
    <property type="entry name" value="VINCULIN_ALPHA-CATENIN FAMILY MEMBER 1"/>
    <property type="match status" value="1"/>
</dbReference>
<evidence type="ECO:0000256" key="3">
    <source>
        <dbReference type="ARBA" id="ARBA00022490"/>
    </source>
</evidence>
<keyword evidence="3" id="KW-0963">Cytoplasm</keyword>
<dbReference type="Pfam" id="PF01044">
    <property type="entry name" value="Vinculin"/>
    <property type="match status" value="1"/>
</dbReference>
<accession>A0A7L2AM74</accession>
<keyword evidence="6" id="KW-1185">Reference proteome</keyword>
<feature type="non-terminal residue" evidence="5">
    <location>
        <position position="1064"/>
    </location>
</feature>
<gene>
    <name evidence="5" type="primary">Ctnna1_1</name>
    <name evidence="5" type="ORF">HELFUL_R14023</name>
</gene>
<dbReference type="GO" id="GO:0098609">
    <property type="term" value="P:cell-cell adhesion"/>
    <property type="evidence" value="ECO:0007669"/>
    <property type="project" value="TreeGrafter"/>
</dbReference>
<dbReference type="GO" id="GO:0008013">
    <property type="term" value="F:beta-catenin binding"/>
    <property type="evidence" value="ECO:0007669"/>
    <property type="project" value="TreeGrafter"/>
</dbReference>
<comment type="similarity">
    <text evidence="2">Belongs to the vinculin/alpha-catenin family.</text>
</comment>
<sequence>VRAASWLLESLSVVRDAGDTPGLLAAFRASSEALLLLSNLTAKHLEELGDCPQGKRLAQTLRLLQEQIPSLHMAKHSQLKRSCDQQVTLSGDPAFQLAERTIKELTSLLIDTMGNKEPPDRSGTFSQHVSKLLALLSCPDRLHLSGHKFSTQAEAVVFSCMLLADWSRPDLKLDLLRRCRVLLQLKESICSHVRQWDRWPERCQGESSLEEECHTMREEVENLNWVVLTATLCQVLDTFVEGKEPLKRLVEGALSLVGTGSFPEGQGGFLKTLQPLTATFFTHAQQMLLAADLVLARCTNSHTRREIGEQVEFLKRLLASVPALLAEMSGSMAGVNAAEKLQSLFHTWAFTTESLLRCFEATVSVRELLQLSVQEMAQHRESCERALERQDAKGLSRHAAHLAAWARWVADATARHVDRAADPVFRNGLLVWVEQLARSILELKAAAALGAEGLSCRQARDGVSKAASCLMDTACHVLDGLDGSNHPDILSPLRARVRSAGGTEALELGLWHTGLKPSTDEAAQQDDIFSRPSPGAGHSQPGAAPGKGDTHPAVTALLAATRARDTAAVSAACSALLELANSCISAAKEALPVSEPSRAETLGQHHEIVFMAEVVISLARDTALGQPRHPGRLLQMAQSLSKRLCETQECLAAVTGSWYSLAQQVSGFISSAEFLRGKEALDETMAGLAGAVRLAGDIASEACRKGNPISCDVWNSFQQVQAKFSRAQMNTQMLLEKAASCKGSSLEPHCVQWAVGMHALLHAVDQFIGRDVLLLRELRSAVKNKLCSQSLLAAVAENSLRLQEAARLSYLSCPEDGSCSDILALREEIKVLMEALLEASSALSVSQLSAASLYVRFELLQRELALRAKALQLHLEEANTEHLRVIRDVLAPALSPLSPKGTERSREAFEERAGQLVANVQWVRATLQDVLETSAPLPSEVNLLSVADHLLVLTSDAVGTASQHFQSHGDTGHLHLDSVVWYWSAMAHYLVTQLRAARGVGGDALRLIRQRLQNAGDRRSPSSTARLFPAPEPEAPSQGRSAGQCPSGSGRARRAARGAGETVQ</sequence>
<feature type="non-terminal residue" evidence="5">
    <location>
        <position position="1"/>
    </location>
</feature>
<evidence type="ECO:0000313" key="6">
    <source>
        <dbReference type="Proteomes" id="UP000590868"/>
    </source>
</evidence>
<evidence type="ECO:0000256" key="2">
    <source>
        <dbReference type="ARBA" id="ARBA00008376"/>
    </source>
</evidence>
<dbReference type="Proteomes" id="UP000590868">
    <property type="component" value="Unassembled WGS sequence"/>
</dbReference>
<dbReference type="PANTHER" id="PTHR18914">
    <property type="entry name" value="ALPHA CATENIN"/>
    <property type="match status" value="1"/>
</dbReference>
<evidence type="ECO:0000256" key="4">
    <source>
        <dbReference type="SAM" id="MobiDB-lite"/>
    </source>
</evidence>
<dbReference type="GO" id="GO:0051015">
    <property type="term" value="F:actin filament binding"/>
    <property type="evidence" value="ECO:0007669"/>
    <property type="project" value="InterPro"/>
</dbReference>
<dbReference type="GO" id="GO:0016477">
    <property type="term" value="P:cell migration"/>
    <property type="evidence" value="ECO:0007669"/>
    <property type="project" value="TreeGrafter"/>
</dbReference>
<evidence type="ECO:0000313" key="5">
    <source>
        <dbReference type="EMBL" id="NXP48217.1"/>
    </source>
</evidence>
<feature type="region of interest" description="Disordered" evidence="4">
    <location>
        <begin position="521"/>
        <end position="551"/>
    </location>
</feature>
<dbReference type="InterPro" id="IPR036723">
    <property type="entry name" value="Alpha-catenin/vinculin-like_sf"/>
</dbReference>
<protein>
    <submittedName>
        <fullName evidence="5">CTNA1 protein</fullName>
    </submittedName>
</protein>
<proteinExistence type="inferred from homology"/>
<dbReference type="EMBL" id="VXBZ01004952">
    <property type="protein sequence ID" value="NXP48217.1"/>
    <property type="molecule type" value="Genomic_DNA"/>
</dbReference>
<comment type="subcellular location">
    <subcellularLocation>
        <location evidence="1">Cytoplasm</location>
    </subcellularLocation>
</comment>
<dbReference type="GO" id="GO:0016342">
    <property type="term" value="C:catenin complex"/>
    <property type="evidence" value="ECO:0007669"/>
    <property type="project" value="TreeGrafter"/>
</dbReference>
<evidence type="ECO:0000256" key="1">
    <source>
        <dbReference type="ARBA" id="ARBA00004496"/>
    </source>
</evidence>
<name>A0A7L2AM74_9GRUI</name>
<reference evidence="5 6" key="1">
    <citation type="submission" date="2019-09" db="EMBL/GenBank/DDBJ databases">
        <title>Bird 10,000 Genomes (B10K) Project - Family phase.</title>
        <authorList>
            <person name="Zhang G."/>
        </authorList>
    </citation>
    <scope>NUCLEOTIDE SEQUENCE [LARGE SCALE GENOMIC DNA]</scope>
    <source>
        <strain evidence="5">B10K-DU-001-55</strain>
        <tissue evidence="5">Muscle</tissue>
    </source>
</reference>